<sequence length="721" mass="76507">MSSSGTFLPPLAPPSSGSKLHINPSVLVIVVVLSVVLVCSGLLHLLARCLGRRRAPLAHPPRMQPGAAAAVPNSLHGQLQHLFQLHDAGVDQAFIDTLPVFLYGTIRGLKDGADCAVCLSEFGEEDRLRLLPKCKHCFHLDCIDTWLLSNSTCPLCRQSLLPGESLRSTSSSRTRARGPQSQLGHTDNTTAAAGASCAQAFAEDLERAYQRAASSRGSSFRTCEDPDSGNQLVEIEIVAANTHSLDQRGGGSLVPAAADEEELELLKALDDDGASPMTMAGPTVCVTEADGSERVMRVVLGKVKFDSEALGSSYHHGMTSNGGFESATMATTSSAAGSSSRPDRSYSMGSYQYVVDSLSFELTIAPTPYPGRPQRYWGAAAATTTAAASKPTHRTVLSDSIPELAGGSSAAGNTPANENFFWASRGLDTPNSLSHAREMMTPSPYRKFFPISPSPPPAFQESLHNSCQAARAVATAALLHGSSSSSHFPVAAAQDKHQQQCSSITNTANLEDHEDDHESFFTAEGDELHNESDITLLRRKGSRPSFAPLQQGGNNSRPIIITTHKNNNQPTATISASSTSSVIANDDERKELNDVGAARRSSSLRLLPGQDETAATNVRWFRRSLSDQTTGLGLGLEVGSRREDYHHHAAAADAVLEVDPSSVTSTAVCRLPPVSTSSRKLSRLNWLMGRGRRLVYSAATPSPTTTGATTGESKPVGGATS</sequence>
<dbReference type="SMART" id="SM00184">
    <property type="entry name" value="RING"/>
    <property type="match status" value="1"/>
</dbReference>
<keyword evidence="6 12" id="KW-0863">Zinc-finger</keyword>
<evidence type="ECO:0000256" key="3">
    <source>
        <dbReference type="ARBA" id="ARBA00022679"/>
    </source>
</evidence>
<keyword evidence="10 14" id="KW-0472">Membrane</keyword>
<name>A0ABP0VRL9_9BRYO</name>
<dbReference type="EMBL" id="OZ020105">
    <property type="protein sequence ID" value="CAK9257120.1"/>
    <property type="molecule type" value="Genomic_DNA"/>
</dbReference>
<keyword evidence="9 14" id="KW-1133">Transmembrane helix</keyword>
<feature type="compositionally biased region" description="Low complexity" evidence="13">
    <location>
        <begin position="698"/>
        <end position="711"/>
    </location>
</feature>
<proteinExistence type="inferred from homology"/>
<evidence type="ECO:0000256" key="14">
    <source>
        <dbReference type="SAM" id="Phobius"/>
    </source>
</evidence>
<evidence type="ECO:0000256" key="6">
    <source>
        <dbReference type="ARBA" id="ARBA00022771"/>
    </source>
</evidence>
<dbReference type="Pfam" id="PF13639">
    <property type="entry name" value="zf-RING_2"/>
    <property type="match status" value="1"/>
</dbReference>
<keyword evidence="7" id="KW-0833">Ubl conjugation pathway</keyword>
<evidence type="ECO:0000256" key="7">
    <source>
        <dbReference type="ARBA" id="ARBA00022786"/>
    </source>
</evidence>
<dbReference type="PANTHER" id="PTHR45768">
    <property type="entry name" value="E3 UBIQUITIN-PROTEIN LIGASE RNF13-LIKE"/>
    <property type="match status" value="1"/>
</dbReference>
<keyword evidence="5" id="KW-0479">Metal-binding</keyword>
<comment type="pathway">
    <text evidence="2">Protein modification; protein ubiquitination.</text>
</comment>
<evidence type="ECO:0000259" key="15">
    <source>
        <dbReference type="PROSITE" id="PS50089"/>
    </source>
</evidence>
<protein>
    <recommendedName>
        <fullName evidence="15">RING-type domain-containing protein</fullName>
    </recommendedName>
</protein>
<comment type="subcellular location">
    <subcellularLocation>
        <location evidence="1">Membrane</location>
        <topology evidence="1">Single-pass membrane protein</topology>
    </subcellularLocation>
</comment>
<evidence type="ECO:0000256" key="5">
    <source>
        <dbReference type="ARBA" id="ARBA00022723"/>
    </source>
</evidence>
<evidence type="ECO:0000256" key="10">
    <source>
        <dbReference type="ARBA" id="ARBA00023136"/>
    </source>
</evidence>
<dbReference type="Proteomes" id="UP001497444">
    <property type="component" value="Chromosome 10"/>
</dbReference>
<dbReference type="PANTHER" id="PTHR45768:SF18">
    <property type="entry name" value="RING-H2 FINGER PROTEIN ATL47-RELATED"/>
    <property type="match status" value="1"/>
</dbReference>
<evidence type="ECO:0000313" key="17">
    <source>
        <dbReference type="Proteomes" id="UP001497444"/>
    </source>
</evidence>
<keyword evidence="4 14" id="KW-0812">Transmembrane</keyword>
<gene>
    <name evidence="16" type="ORF">CSSPJE1EN1_LOCUS2598</name>
</gene>
<dbReference type="Gene3D" id="3.30.40.10">
    <property type="entry name" value="Zinc/RING finger domain, C3HC4 (zinc finger)"/>
    <property type="match status" value="1"/>
</dbReference>
<evidence type="ECO:0000256" key="11">
    <source>
        <dbReference type="ARBA" id="ARBA00024209"/>
    </source>
</evidence>
<keyword evidence="3" id="KW-0808">Transferase</keyword>
<evidence type="ECO:0000313" key="16">
    <source>
        <dbReference type="EMBL" id="CAK9257120.1"/>
    </source>
</evidence>
<feature type="compositionally biased region" description="Polar residues" evidence="13">
    <location>
        <begin position="179"/>
        <end position="188"/>
    </location>
</feature>
<evidence type="ECO:0000256" key="9">
    <source>
        <dbReference type="ARBA" id="ARBA00022989"/>
    </source>
</evidence>
<dbReference type="InterPro" id="IPR001841">
    <property type="entry name" value="Znf_RING"/>
</dbReference>
<feature type="domain" description="RING-type" evidence="15">
    <location>
        <begin position="115"/>
        <end position="157"/>
    </location>
</feature>
<comment type="similarity">
    <text evidence="11">Belongs to the RING-type zinc finger family. ATL subfamily.</text>
</comment>
<evidence type="ECO:0000256" key="4">
    <source>
        <dbReference type="ARBA" id="ARBA00022692"/>
    </source>
</evidence>
<accession>A0ABP0VRL9</accession>
<dbReference type="SUPFAM" id="SSF57850">
    <property type="entry name" value="RING/U-box"/>
    <property type="match status" value="1"/>
</dbReference>
<evidence type="ECO:0000256" key="2">
    <source>
        <dbReference type="ARBA" id="ARBA00004906"/>
    </source>
</evidence>
<evidence type="ECO:0000256" key="12">
    <source>
        <dbReference type="PROSITE-ProRule" id="PRU00175"/>
    </source>
</evidence>
<feature type="region of interest" description="Disordered" evidence="13">
    <location>
        <begin position="165"/>
        <end position="188"/>
    </location>
</feature>
<keyword evidence="8" id="KW-0862">Zinc</keyword>
<evidence type="ECO:0000256" key="13">
    <source>
        <dbReference type="SAM" id="MobiDB-lite"/>
    </source>
</evidence>
<dbReference type="PROSITE" id="PS50089">
    <property type="entry name" value="ZF_RING_2"/>
    <property type="match status" value="1"/>
</dbReference>
<reference evidence="16" key="1">
    <citation type="submission" date="2024-02" db="EMBL/GenBank/DDBJ databases">
        <authorList>
            <consortium name="ELIXIR-Norway"/>
            <consortium name="Elixir Norway"/>
        </authorList>
    </citation>
    <scope>NUCLEOTIDE SEQUENCE</scope>
</reference>
<feature type="transmembrane region" description="Helical" evidence="14">
    <location>
        <begin position="20"/>
        <end position="47"/>
    </location>
</feature>
<keyword evidence="17" id="KW-1185">Reference proteome</keyword>
<evidence type="ECO:0000256" key="1">
    <source>
        <dbReference type="ARBA" id="ARBA00004167"/>
    </source>
</evidence>
<dbReference type="InterPro" id="IPR013083">
    <property type="entry name" value="Znf_RING/FYVE/PHD"/>
</dbReference>
<organism evidence="16 17">
    <name type="scientific">Sphagnum jensenii</name>
    <dbReference type="NCBI Taxonomy" id="128206"/>
    <lineage>
        <taxon>Eukaryota</taxon>
        <taxon>Viridiplantae</taxon>
        <taxon>Streptophyta</taxon>
        <taxon>Embryophyta</taxon>
        <taxon>Bryophyta</taxon>
        <taxon>Sphagnophytina</taxon>
        <taxon>Sphagnopsida</taxon>
        <taxon>Sphagnales</taxon>
        <taxon>Sphagnaceae</taxon>
        <taxon>Sphagnum</taxon>
    </lineage>
</organism>
<dbReference type="CDD" id="cd16461">
    <property type="entry name" value="RING-H2_EL5-like"/>
    <property type="match status" value="1"/>
</dbReference>
<evidence type="ECO:0000256" key="8">
    <source>
        <dbReference type="ARBA" id="ARBA00022833"/>
    </source>
</evidence>
<feature type="region of interest" description="Disordered" evidence="13">
    <location>
        <begin position="698"/>
        <end position="721"/>
    </location>
</feature>